<protein>
    <recommendedName>
        <fullName evidence="4">Aspartate racemase</fullName>
    </recommendedName>
</protein>
<keyword evidence="3" id="KW-1185">Reference proteome</keyword>
<evidence type="ECO:0008006" key="4">
    <source>
        <dbReference type="Google" id="ProtNLM"/>
    </source>
</evidence>
<dbReference type="Proteomes" id="UP000244064">
    <property type="component" value="Unassembled WGS sequence"/>
</dbReference>
<dbReference type="EMBL" id="QASN01000020">
    <property type="protein sequence ID" value="PTU73263.1"/>
    <property type="molecule type" value="Genomic_DNA"/>
</dbReference>
<dbReference type="GO" id="GO:0047661">
    <property type="term" value="F:amino-acid racemase activity"/>
    <property type="evidence" value="ECO:0007669"/>
    <property type="project" value="InterPro"/>
</dbReference>
<keyword evidence="1" id="KW-0413">Isomerase</keyword>
<name>A0A2T5P6B7_9PSED</name>
<evidence type="ECO:0000313" key="3">
    <source>
        <dbReference type="Proteomes" id="UP000244064"/>
    </source>
</evidence>
<dbReference type="AlphaFoldDB" id="A0A2T5P6B7"/>
<dbReference type="PANTHER" id="PTHR21198:SF7">
    <property type="entry name" value="ASPARTATE-GLUTAMATE RACEMASE FAMILY"/>
    <property type="match status" value="1"/>
</dbReference>
<sequence>MPLILPVDDAVSWPVDEGVIGVVGVAPWATIDFLRALYLQVAAEKDWHYPRVLCDINTKLPSRGRHLQLGERDPSPFIAETIAELAHQGASLVVVPCNTAHILYPAWAADAPVAVPSIVQASVAAVAGASGQVAVFASRSVYQHGLYEKALSAAGLSMAVLSTQQIALVDALIAAVKVAGHVPLELLPQVESLLAGLAERGVGALILGCTELAELAPLGRRHLSCVVDSNAALARAALLGIGMQPSSGDA</sequence>
<evidence type="ECO:0000256" key="1">
    <source>
        <dbReference type="ARBA" id="ARBA00023235"/>
    </source>
</evidence>
<reference evidence="2 3" key="1">
    <citation type="submission" date="2018-04" db="EMBL/GenBank/DDBJ databases">
        <title>Pseudomonas sp. nov., isolated from mangrove soil.</title>
        <authorList>
            <person name="Chen C."/>
        </authorList>
    </citation>
    <scope>NUCLEOTIDE SEQUENCE [LARGE SCALE GENOMIC DNA]</scope>
    <source>
        <strain evidence="2 3">TC-11</strain>
    </source>
</reference>
<proteinExistence type="predicted"/>
<accession>A0A2T5P6B7</accession>
<dbReference type="RefSeq" id="WP_108107707.1">
    <property type="nucleotide sequence ID" value="NZ_QASN01000020.1"/>
</dbReference>
<gene>
    <name evidence="2" type="ORF">DBO85_13020</name>
</gene>
<organism evidence="2 3">
    <name type="scientific">Pseudomonas mangrovi</name>
    <dbReference type="NCBI Taxonomy" id="2161748"/>
    <lineage>
        <taxon>Bacteria</taxon>
        <taxon>Pseudomonadati</taxon>
        <taxon>Pseudomonadota</taxon>
        <taxon>Gammaproteobacteria</taxon>
        <taxon>Pseudomonadales</taxon>
        <taxon>Pseudomonadaceae</taxon>
        <taxon>Pseudomonas</taxon>
    </lineage>
</organism>
<dbReference type="InterPro" id="IPR001920">
    <property type="entry name" value="Asp/Glu_race"/>
</dbReference>
<dbReference type="PANTHER" id="PTHR21198">
    <property type="entry name" value="GLUTAMATE RACEMASE"/>
    <property type="match status" value="1"/>
</dbReference>
<dbReference type="Gene3D" id="3.40.50.1860">
    <property type="match status" value="2"/>
</dbReference>
<dbReference type="Pfam" id="PF01177">
    <property type="entry name" value="Asp_Glu_race"/>
    <property type="match status" value="1"/>
</dbReference>
<comment type="caution">
    <text evidence="2">The sequence shown here is derived from an EMBL/GenBank/DDBJ whole genome shotgun (WGS) entry which is preliminary data.</text>
</comment>
<dbReference type="InterPro" id="IPR015942">
    <property type="entry name" value="Asp/Glu/hydantoin_racemase"/>
</dbReference>
<dbReference type="OrthoDB" id="9803739at2"/>
<dbReference type="SUPFAM" id="SSF53681">
    <property type="entry name" value="Aspartate/glutamate racemase"/>
    <property type="match status" value="2"/>
</dbReference>
<evidence type="ECO:0000313" key="2">
    <source>
        <dbReference type="EMBL" id="PTU73263.1"/>
    </source>
</evidence>